<evidence type="ECO:0000313" key="4">
    <source>
        <dbReference type="EMBL" id="CAA9307525.1"/>
    </source>
</evidence>
<reference evidence="4" key="1">
    <citation type="submission" date="2020-02" db="EMBL/GenBank/DDBJ databases">
        <authorList>
            <person name="Meier V. D."/>
        </authorList>
    </citation>
    <scope>NUCLEOTIDE SEQUENCE</scope>
    <source>
        <strain evidence="4">AVDCRST_MAG77</strain>
    </source>
</reference>
<evidence type="ECO:0000259" key="2">
    <source>
        <dbReference type="Pfam" id="PF01408"/>
    </source>
</evidence>
<dbReference type="SUPFAM" id="SSF55347">
    <property type="entry name" value="Glyceraldehyde-3-phosphate dehydrogenase-like, C-terminal domain"/>
    <property type="match status" value="1"/>
</dbReference>
<dbReference type="Pfam" id="PF01408">
    <property type="entry name" value="GFO_IDH_MocA"/>
    <property type="match status" value="1"/>
</dbReference>
<organism evidence="4">
    <name type="scientific">uncultured Chloroflexota bacterium</name>
    <dbReference type="NCBI Taxonomy" id="166587"/>
    <lineage>
        <taxon>Bacteria</taxon>
        <taxon>Bacillati</taxon>
        <taxon>Chloroflexota</taxon>
        <taxon>environmental samples</taxon>
    </lineage>
</organism>
<name>A0A6J4KJ92_9CHLR</name>
<dbReference type="InterPro" id="IPR036291">
    <property type="entry name" value="NAD(P)-bd_dom_sf"/>
</dbReference>
<dbReference type="EMBL" id="CADCTC010000325">
    <property type="protein sequence ID" value="CAA9307525.1"/>
    <property type="molecule type" value="Genomic_DNA"/>
</dbReference>
<dbReference type="PANTHER" id="PTHR43818">
    <property type="entry name" value="BCDNA.GH03377"/>
    <property type="match status" value="1"/>
</dbReference>
<keyword evidence="1" id="KW-0560">Oxidoreductase</keyword>
<sequence>MTGTGDGRGVGAAPAPAARTAPYRVGVIGCGGISNSHLRGYREIPAVEVVAGADVSEAVREDRQSRTDELGIPKMYASAADMLEREQLDIVSICTWPTLRPEMTELACDAGVRAILAEKPMAVDLAGCDRMIAAAERSGTLLVVGHQRRFRDRYIKARELIDSGAIGEVVEITSYGSADLLSSATHSVDLIRFLLHDDEAEWVIGQIDTRPQQRQNAPTGYQQWEESGMRYGHHIETGAFAMIKFRGGVQATVESGIVQRKGRGGWPMSVYGTEGMLEVGPDRPAAGEHLLRALVKGQADWLYPEATVTAGFKEEVEALIDVLEHGGEHPLNARSARHVHEILMAIFESSRQRARIDLPLALQSHPLQDMVAAGEVERR</sequence>
<dbReference type="GO" id="GO:0000166">
    <property type="term" value="F:nucleotide binding"/>
    <property type="evidence" value="ECO:0007669"/>
    <property type="project" value="InterPro"/>
</dbReference>
<gene>
    <name evidence="4" type="ORF">AVDCRST_MAG77-6203</name>
</gene>
<dbReference type="InterPro" id="IPR055170">
    <property type="entry name" value="GFO_IDH_MocA-like_dom"/>
</dbReference>
<dbReference type="AlphaFoldDB" id="A0A6J4KJ92"/>
<feature type="domain" description="GFO/IDH/MocA-like oxidoreductase" evidence="3">
    <location>
        <begin position="180"/>
        <end position="278"/>
    </location>
</feature>
<evidence type="ECO:0000259" key="3">
    <source>
        <dbReference type="Pfam" id="PF22725"/>
    </source>
</evidence>
<evidence type="ECO:0000256" key="1">
    <source>
        <dbReference type="ARBA" id="ARBA00023002"/>
    </source>
</evidence>
<dbReference type="Pfam" id="PF22725">
    <property type="entry name" value="GFO_IDH_MocA_C3"/>
    <property type="match status" value="1"/>
</dbReference>
<dbReference type="GO" id="GO:0016491">
    <property type="term" value="F:oxidoreductase activity"/>
    <property type="evidence" value="ECO:0007669"/>
    <property type="project" value="UniProtKB-KW"/>
</dbReference>
<dbReference type="Gene3D" id="3.40.50.720">
    <property type="entry name" value="NAD(P)-binding Rossmann-like Domain"/>
    <property type="match status" value="1"/>
</dbReference>
<dbReference type="PANTHER" id="PTHR43818:SF11">
    <property type="entry name" value="BCDNA.GH03377"/>
    <property type="match status" value="1"/>
</dbReference>
<proteinExistence type="predicted"/>
<dbReference type="InterPro" id="IPR000683">
    <property type="entry name" value="Gfo/Idh/MocA-like_OxRdtase_N"/>
</dbReference>
<dbReference type="SUPFAM" id="SSF51735">
    <property type="entry name" value="NAD(P)-binding Rossmann-fold domains"/>
    <property type="match status" value="1"/>
</dbReference>
<dbReference type="Gene3D" id="3.30.360.10">
    <property type="entry name" value="Dihydrodipicolinate Reductase, domain 2"/>
    <property type="match status" value="1"/>
</dbReference>
<protein>
    <submittedName>
        <fullName evidence="4">Oxidoreductase domain protein</fullName>
    </submittedName>
</protein>
<feature type="domain" description="Gfo/Idh/MocA-like oxidoreductase N-terminal" evidence="2">
    <location>
        <begin position="24"/>
        <end position="146"/>
    </location>
</feature>
<dbReference type="InterPro" id="IPR050463">
    <property type="entry name" value="Gfo/Idh/MocA_oxidrdct_glycsds"/>
</dbReference>
<accession>A0A6J4KJ92</accession>